<proteinExistence type="predicted"/>
<sequence length="244" mass="26500">MLSGVSYTAGIWVTCILSWFWFPLNVQLQVFDLEAAVGPGLLVVVDLQSVCIASEGNCLGTRCGCEACWLIPFSGVEDACLIGLLSDDFGHVRKGTPDDVMNLDFRFWSGIEGRSTERGGLHFGSDADVVGLQAMDWTRPSIAWLGCKCCKQAHIYSKALSYCSGVRGLMQWKTAVLTLGFFCSIDDPDFEILQRKCSLLAVQPCCRVNSDGHFASTCWSAADTVDGGLAAKEGAVFAGFWYIC</sequence>
<accession>A0AAD3XPI6</accession>
<feature type="transmembrane region" description="Helical" evidence="1">
    <location>
        <begin position="6"/>
        <end position="24"/>
    </location>
</feature>
<dbReference type="EMBL" id="BSYO01000011">
    <property type="protein sequence ID" value="GMH11715.1"/>
    <property type="molecule type" value="Genomic_DNA"/>
</dbReference>
<keyword evidence="1" id="KW-0812">Transmembrane</keyword>
<comment type="caution">
    <text evidence="2">The sequence shown here is derived from an EMBL/GenBank/DDBJ whole genome shotgun (WGS) entry which is preliminary data.</text>
</comment>
<evidence type="ECO:0000313" key="2">
    <source>
        <dbReference type="EMBL" id="GMH11715.1"/>
    </source>
</evidence>
<evidence type="ECO:0000256" key="1">
    <source>
        <dbReference type="SAM" id="Phobius"/>
    </source>
</evidence>
<reference evidence="2" key="1">
    <citation type="submission" date="2023-05" db="EMBL/GenBank/DDBJ databases">
        <title>Nepenthes gracilis genome sequencing.</title>
        <authorList>
            <person name="Fukushima K."/>
        </authorList>
    </citation>
    <scope>NUCLEOTIDE SEQUENCE</scope>
    <source>
        <strain evidence="2">SING2019-196</strain>
    </source>
</reference>
<gene>
    <name evidence="2" type="ORF">Nepgr_013556</name>
</gene>
<evidence type="ECO:0000313" key="3">
    <source>
        <dbReference type="Proteomes" id="UP001279734"/>
    </source>
</evidence>
<name>A0AAD3XPI6_NEPGR</name>
<dbReference type="AlphaFoldDB" id="A0AAD3XPI6"/>
<dbReference type="Proteomes" id="UP001279734">
    <property type="component" value="Unassembled WGS sequence"/>
</dbReference>
<keyword evidence="1" id="KW-0472">Membrane</keyword>
<keyword evidence="1" id="KW-1133">Transmembrane helix</keyword>
<keyword evidence="3" id="KW-1185">Reference proteome</keyword>
<protein>
    <submittedName>
        <fullName evidence="2">Uncharacterized protein</fullName>
    </submittedName>
</protein>
<organism evidence="2 3">
    <name type="scientific">Nepenthes gracilis</name>
    <name type="common">Slender pitcher plant</name>
    <dbReference type="NCBI Taxonomy" id="150966"/>
    <lineage>
        <taxon>Eukaryota</taxon>
        <taxon>Viridiplantae</taxon>
        <taxon>Streptophyta</taxon>
        <taxon>Embryophyta</taxon>
        <taxon>Tracheophyta</taxon>
        <taxon>Spermatophyta</taxon>
        <taxon>Magnoliopsida</taxon>
        <taxon>eudicotyledons</taxon>
        <taxon>Gunneridae</taxon>
        <taxon>Pentapetalae</taxon>
        <taxon>Caryophyllales</taxon>
        <taxon>Nepenthaceae</taxon>
        <taxon>Nepenthes</taxon>
    </lineage>
</organism>